<proteinExistence type="predicted"/>
<accession>A0A833PA54</accession>
<protein>
    <recommendedName>
        <fullName evidence="3">Glutamate 5-kinase</fullName>
    </recommendedName>
</protein>
<dbReference type="Proteomes" id="UP000490535">
    <property type="component" value="Unassembled WGS sequence"/>
</dbReference>
<reference evidence="2" key="1">
    <citation type="journal article" date="2020" name="MBio">
        <title>Horizontal gene transfer to a defensive symbiont with a reduced genome amongst a multipartite beetle microbiome.</title>
        <authorList>
            <person name="Waterworth S.C."/>
            <person name="Florez L.V."/>
            <person name="Rees E.R."/>
            <person name="Hertweck C."/>
            <person name="Kaltenpoth M."/>
            <person name="Kwan J.C."/>
        </authorList>
    </citation>
    <scope>NUCLEOTIDE SEQUENCE [LARGE SCALE GENOMIC DNA]</scope>
</reference>
<evidence type="ECO:0008006" key="3">
    <source>
        <dbReference type="Google" id="ProtNLM"/>
    </source>
</evidence>
<dbReference type="EMBL" id="WNDP01000314">
    <property type="protein sequence ID" value="KAF1010632.1"/>
    <property type="molecule type" value="Genomic_DNA"/>
</dbReference>
<dbReference type="AlphaFoldDB" id="A0A833PA54"/>
<comment type="caution">
    <text evidence="1">The sequence shown here is derived from an EMBL/GenBank/DDBJ whole genome shotgun (WGS) entry which is preliminary data.</text>
</comment>
<gene>
    <name evidence="1" type="ORF">GAK29_05034</name>
</gene>
<evidence type="ECO:0000313" key="1">
    <source>
        <dbReference type="EMBL" id="KAF1010632.1"/>
    </source>
</evidence>
<name>A0A833PA54_ACIBZ</name>
<evidence type="ECO:0000313" key="2">
    <source>
        <dbReference type="Proteomes" id="UP000490535"/>
    </source>
</evidence>
<sequence length="120" mass="13499">MRDKIQSKLGKAFNTKLAGAITTFTCSKEIQSGDFDFETQTYPIVTVEQYAGRGVFGSYKRDLVKPIDYQVEDIKATVLQNEVTGVPQIDDVWKSDKGSFKVLNVAKDPSESIWVCQLRK</sequence>
<organism evidence="1 2">
    <name type="scientific">Acinetobacter bereziniae</name>
    <name type="common">Acinetobacter genomosp. 10</name>
    <dbReference type="NCBI Taxonomy" id="106648"/>
    <lineage>
        <taxon>Bacteria</taxon>
        <taxon>Pseudomonadati</taxon>
        <taxon>Pseudomonadota</taxon>
        <taxon>Gammaproteobacteria</taxon>
        <taxon>Moraxellales</taxon>
        <taxon>Moraxellaceae</taxon>
        <taxon>Acinetobacter</taxon>
    </lineage>
</organism>